<dbReference type="InterPro" id="IPR000182">
    <property type="entry name" value="GNAT_dom"/>
</dbReference>
<dbReference type="EC" id="2.3.-.-" evidence="2"/>
<feature type="domain" description="N-acetyltransferase" evidence="1">
    <location>
        <begin position="16"/>
        <end position="179"/>
    </location>
</feature>
<evidence type="ECO:0000259" key="1">
    <source>
        <dbReference type="PROSITE" id="PS51186"/>
    </source>
</evidence>
<keyword evidence="3" id="KW-1185">Reference proteome</keyword>
<sequence>MSSPHLPEAAAPPAPLRVDECCPADLEAVAAIYRHAVLHGSASFELSPPDAAEMARRHAAILAGGYPWLVARLEDRVAGFAYAGPYRPRPAYAATVENSVYVAPDLHGRGIGRALLARLIDEAEDRGFRQMIAVIGDSANRASIGLHAALGFSHAGVLRSVGWKHGRWLDSVLMQRELGSGDRQPPG</sequence>
<dbReference type="SUPFAM" id="SSF55729">
    <property type="entry name" value="Acyl-CoA N-acyltransferases (Nat)"/>
    <property type="match status" value="1"/>
</dbReference>
<comment type="caution">
    <text evidence="2">The sequence shown here is derived from an EMBL/GenBank/DDBJ whole genome shotgun (WGS) entry which is preliminary data.</text>
</comment>
<proteinExistence type="predicted"/>
<name>A0ABV7KVY9_9PROT</name>
<dbReference type="Gene3D" id="3.40.630.30">
    <property type="match status" value="1"/>
</dbReference>
<dbReference type="Proteomes" id="UP001595528">
    <property type="component" value="Unassembled WGS sequence"/>
</dbReference>
<dbReference type="PROSITE" id="PS51186">
    <property type="entry name" value="GNAT"/>
    <property type="match status" value="1"/>
</dbReference>
<accession>A0ABV7KVY9</accession>
<dbReference type="PANTHER" id="PTHR43072:SF8">
    <property type="entry name" value="ACYLTRANSFERASE FABY-RELATED"/>
    <property type="match status" value="1"/>
</dbReference>
<dbReference type="Pfam" id="PF00583">
    <property type="entry name" value="Acetyltransf_1"/>
    <property type="match status" value="1"/>
</dbReference>
<dbReference type="RefSeq" id="WP_379898424.1">
    <property type="nucleotide sequence ID" value="NZ_JBHRTR010000013.1"/>
</dbReference>
<gene>
    <name evidence="2" type="ORF">ACFOGJ_04300</name>
</gene>
<dbReference type="CDD" id="cd04301">
    <property type="entry name" value="NAT_SF"/>
    <property type="match status" value="1"/>
</dbReference>
<dbReference type="PANTHER" id="PTHR43072">
    <property type="entry name" value="N-ACETYLTRANSFERASE"/>
    <property type="match status" value="1"/>
</dbReference>
<evidence type="ECO:0000313" key="3">
    <source>
        <dbReference type="Proteomes" id="UP001595528"/>
    </source>
</evidence>
<keyword evidence="2" id="KW-0808">Transferase</keyword>
<reference evidence="3" key="1">
    <citation type="journal article" date="2019" name="Int. J. Syst. Evol. Microbiol.">
        <title>The Global Catalogue of Microorganisms (GCM) 10K type strain sequencing project: providing services to taxonomists for standard genome sequencing and annotation.</title>
        <authorList>
            <consortium name="The Broad Institute Genomics Platform"/>
            <consortium name="The Broad Institute Genome Sequencing Center for Infectious Disease"/>
            <person name="Wu L."/>
            <person name="Ma J."/>
        </authorList>
    </citation>
    <scope>NUCLEOTIDE SEQUENCE [LARGE SCALE GENOMIC DNA]</scope>
    <source>
        <strain evidence="3">KCTC 42964</strain>
    </source>
</reference>
<dbReference type="EMBL" id="JBHRTR010000013">
    <property type="protein sequence ID" value="MFC3226436.1"/>
    <property type="molecule type" value="Genomic_DNA"/>
</dbReference>
<organism evidence="2 3">
    <name type="scientific">Marinibaculum pumilum</name>
    <dbReference type="NCBI Taxonomy" id="1766165"/>
    <lineage>
        <taxon>Bacteria</taxon>
        <taxon>Pseudomonadati</taxon>
        <taxon>Pseudomonadota</taxon>
        <taxon>Alphaproteobacteria</taxon>
        <taxon>Rhodospirillales</taxon>
        <taxon>Rhodospirillaceae</taxon>
        <taxon>Marinibaculum</taxon>
    </lineage>
</organism>
<protein>
    <submittedName>
        <fullName evidence="2">GNAT family N-acetyltransferase</fullName>
        <ecNumber evidence="2">2.3.-.-</ecNumber>
    </submittedName>
</protein>
<evidence type="ECO:0000313" key="2">
    <source>
        <dbReference type="EMBL" id="MFC3226436.1"/>
    </source>
</evidence>
<keyword evidence="2" id="KW-0012">Acyltransferase</keyword>
<dbReference type="GO" id="GO:0016746">
    <property type="term" value="F:acyltransferase activity"/>
    <property type="evidence" value="ECO:0007669"/>
    <property type="project" value="UniProtKB-KW"/>
</dbReference>
<dbReference type="InterPro" id="IPR016181">
    <property type="entry name" value="Acyl_CoA_acyltransferase"/>
</dbReference>